<evidence type="ECO:0000313" key="2">
    <source>
        <dbReference type="Proteomes" id="UP000283383"/>
    </source>
</evidence>
<comment type="caution">
    <text evidence="1">The sequence shown here is derived from an EMBL/GenBank/DDBJ whole genome shotgun (WGS) entry which is preliminary data.</text>
</comment>
<keyword evidence="2" id="KW-1185">Reference proteome</keyword>
<reference evidence="1 2" key="1">
    <citation type="journal article" date="2018" name="BMC Genomics">
        <title>Comparative genome analyses reveal sequence features reflecting distinct modes of host-adaptation between dicot and monocot powdery mildew.</title>
        <authorList>
            <person name="Wu Y."/>
            <person name="Ma X."/>
            <person name="Pan Z."/>
            <person name="Kale S.D."/>
            <person name="Song Y."/>
            <person name="King H."/>
            <person name="Zhang Q."/>
            <person name="Presley C."/>
            <person name="Deng X."/>
            <person name="Wei C.I."/>
            <person name="Xiao S."/>
        </authorList>
    </citation>
    <scope>NUCLEOTIDE SEQUENCE [LARGE SCALE GENOMIC DNA]</scope>
    <source>
        <strain evidence="1">UMSG3</strain>
    </source>
</reference>
<sequence>MSLGAIPALNIWLVKIFVQAGGGVKLDVHPYLWMRHDCVRR</sequence>
<gene>
    <name evidence="1" type="ORF">GcM3_092032</name>
</gene>
<dbReference type="AlphaFoldDB" id="A0A420IHA0"/>
<name>A0A420IHA0_9PEZI</name>
<proteinExistence type="predicted"/>
<feature type="non-terminal residue" evidence="1">
    <location>
        <position position="41"/>
    </location>
</feature>
<dbReference type="EMBL" id="MCBQ01009206">
    <property type="protein sequence ID" value="RKF73901.1"/>
    <property type="molecule type" value="Genomic_DNA"/>
</dbReference>
<accession>A0A420IHA0</accession>
<dbReference type="Proteomes" id="UP000283383">
    <property type="component" value="Unassembled WGS sequence"/>
</dbReference>
<organism evidence="1 2">
    <name type="scientific">Golovinomyces cichoracearum</name>
    <dbReference type="NCBI Taxonomy" id="62708"/>
    <lineage>
        <taxon>Eukaryota</taxon>
        <taxon>Fungi</taxon>
        <taxon>Dikarya</taxon>
        <taxon>Ascomycota</taxon>
        <taxon>Pezizomycotina</taxon>
        <taxon>Leotiomycetes</taxon>
        <taxon>Erysiphales</taxon>
        <taxon>Erysiphaceae</taxon>
        <taxon>Golovinomyces</taxon>
    </lineage>
</organism>
<protein>
    <submittedName>
        <fullName evidence="1">Uncharacterized protein</fullName>
    </submittedName>
</protein>
<evidence type="ECO:0000313" key="1">
    <source>
        <dbReference type="EMBL" id="RKF73901.1"/>
    </source>
</evidence>